<evidence type="ECO:0000256" key="1">
    <source>
        <dbReference type="ARBA" id="ARBA00004162"/>
    </source>
</evidence>
<keyword evidence="7" id="KW-0808">Transferase</keyword>
<dbReference type="FunFam" id="3.80.10.10:FF:000288">
    <property type="entry name" value="LRR receptor-like serine/threonine-protein kinase EFR"/>
    <property type="match status" value="1"/>
</dbReference>
<keyword evidence="13 20" id="KW-0067">ATP-binding</keyword>
<accession>A0A5J9WLI3</accession>
<keyword evidence="5" id="KW-0597">Phosphoprotein</keyword>
<dbReference type="SMART" id="SM00220">
    <property type="entry name" value="S_TKc"/>
    <property type="match status" value="1"/>
</dbReference>
<keyword evidence="4" id="KW-0723">Serine/threonine-protein kinase</keyword>
<keyword evidence="17" id="KW-0325">Glycoprotein</keyword>
<dbReference type="EC" id="2.7.11.1" evidence="2"/>
<dbReference type="InterPro" id="IPR051809">
    <property type="entry name" value="Plant_receptor-like_S/T_kinase"/>
</dbReference>
<evidence type="ECO:0000256" key="21">
    <source>
        <dbReference type="SAM" id="Phobius"/>
    </source>
</evidence>
<keyword evidence="6" id="KW-0433">Leucine-rich repeat</keyword>
<feature type="non-terminal residue" evidence="23">
    <location>
        <position position="1"/>
    </location>
</feature>
<evidence type="ECO:0000256" key="16">
    <source>
        <dbReference type="ARBA" id="ARBA00023170"/>
    </source>
</evidence>
<evidence type="ECO:0000256" key="12">
    <source>
        <dbReference type="ARBA" id="ARBA00022777"/>
    </source>
</evidence>
<evidence type="ECO:0000256" key="2">
    <source>
        <dbReference type="ARBA" id="ARBA00012513"/>
    </source>
</evidence>
<keyword evidence="14 21" id="KW-1133">Transmembrane helix</keyword>
<dbReference type="InterPro" id="IPR011009">
    <property type="entry name" value="Kinase-like_dom_sf"/>
</dbReference>
<dbReference type="FunFam" id="3.80.10.10:FF:000041">
    <property type="entry name" value="LRR receptor-like serine/threonine-protein kinase ERECTA"/>
    <property type="match status" value="1"/>
</dbReference>
<name>A0A5J9WLI3_9POAL</name>
<dbReference type="InterPro" id="IPR008906">
    <property type="entry name" value="HATC_C_dom"/>
</dbReference>
<evidence type="ECO:0000256" key="11">
    <source>
        <dbReference type="ARBA" id="ARBA00022741"/>
    </source>
</evidence>
<evidence type="ECO:0000256" key="14">
    <source>
        <dbReference type="ARBA" id="ARBA00022989"/>
    </source>
</evidence>
<dbReference type="EMBL" id="RWGY01000002">
    <property type="protein sequence ID" value="TVU49108.1"/>
    <property type="molecule type" value="Genomic_DNA"/>
</dbReference>
<evidence type="ECO:0000256" key="15">
    <source>
        <dbReference type="ARBA" id="ARBA00023136"/>
    </source>
</evidence>
<dbReference type="Gene3D" id="3.80.10.10">
    <property type="entry name" value="Ribonuclease Inhibitor"/>
    <property type="match status" value="2"/>
</dbReference>
<dbReference type="Gene3D" id="1.10.510.10">
    <property type="entry name" value="Transferase(Phosphotransferase) domain 1"/>
    <property type="match status" value="1"/>
</dbReference>
<dbReference type="InterPro" id="IPR017441">
    <property type="entry name" value="Protein_kinase_ATP_BS"/>
</dbReference>
<comment type="catalytic activity">
    <reaction evidence="18">
        <text>L-threonyl-[protein] + ATP = O-phospho-L-threonyl-[protein] + ADP + H(+)</text>
        <dbReference type="Rhea" id="RHEA:46608"/>
        <dbReference type="Rhea" id="RHEA-COMP:11060"/>
        <dbReference type="Rhea" id="RHEA-COMP:11605"/>
        <dbReference type="ChEBI" id="CHEBI:15378"/>
        <dbReference type="ChEBI" id="CHEBI:30013"/>
        <dbReference type="ChEBI" id="CHEBI:30616"/>
        <dbReference type="ChEBI" id="CHEBI:61977"/>
        <dbReference type="ChEBI" id="CHEBI:456216"/>
        <dbReference type="EC" id="2.7.11.1"/>
    </reaction>
</comment>
<dbReference type="Pfam" id="PF00069">
    <property type="entry name" value="Pkinase"/>
    <property type="match status" value="1"/>
</dbReference>
<feature type="binding site" evidence="20">
    <location>
        <position position="644"/>
    </location>
    <ligand>
        <name>ATP</name>
        <dbReference type="ChEBI" id="CHEBI:30616"/>
    </ligand>
</feature>
<dbReference type="AlphaFoldDB" id="A0A5J9WLI3"/>
<evidence type="ECO:0000259" key="22">
    <source>
        <dbReference type="PROSITE" id="PS50011"/>
    </source>
</evidence>
<dbReference type="InterPro" id="IPR001611">
    <property type="entry name" value="Leu-rich_rpt"/>
</dbReference>
<gene>
    <name evidence="23" type="ORF">EJB05_00400</name>
</gene>
<comment type="subcellular location">
    <subcellularLocation>
        <location evidence="1">Cell membrane</location>
        <topology evidence="1">Single-pass membrane protein</topology>
    </subcellularLocation>
</comment>
<dbReference type="SUPFAM" id="SSF56112">
    <property type="entry name" value="Protein kinase-like (PK-like)"/>
    <property type="match status" value="1"/>
</dbReference>
<dbReference type="Gene3D" id="3.30.200.20">
    <property type="entry name" value="Phosphorylase Kinase, domain 1"/>
    <property type="match status" value="1"/>
</dbReference>
<evidence type="ECO:0000256" key="8">
    <source>
        <dbReference type="ARBA" id="ARBA00022692"/>
    </source>
</evidence>
<keyword evidence="15 21" id="KW-0472">Membrane</keyword>
<keyword evidence="9" id="KW-0732">Signal</keyword>
<dbReference type="PANTHER" id="PTHR27008">
    <property type="entry name" value="OS04G0122200 PROTEIN"/>
    <property type="match status" value="1"/>
</dbReference>
<evidence type="ECO:0000256" key="13">
    <source>
        <dbReference type="ARBA" id="ARBA00022840"/>
    </source>
</evidence>
<dbReference type="InterPro" id="IPR003591">
    <property type="entry name" value="Leu-rich_rpt_typical-subtyp"/>
</dbReference>
<dbReference type="InterPro" id="IPR008271">
    <property type="entry name" value="Ser/Thr_kinase_AS"/>
</dbReference>
<dbReference type="PANTHER" id="PTHR27008:SF376">
    <property type="entry name" value="OS01G0152000 PROTEIN"/>
    <property type="match status" value="1"/>
</dbReference>
<dbReference type="GO" id="GO:0005524">
    <property type="term" value="F:ATP binding"/>
    <property type="evidence" value="ECO:0007669"/>
    <property type="project" value="UniProtKB-UniRule"/>
</dbReference>
<keyword evidence="24" id="KW-1185">Reference proteome</keyword>
<evidence type="ECO:0000256" key="10">
    <source>
        <dbReference type="ARBA" id="ARBA00022737"/>
    </source>
</evidence>
<evidence type="ECO:0000313" key="23">
    <source>
        <dbReference type="EMBL" id="TVU49108.1"/>
    </source>
</evidence>
<dbReference type="Pfam" id="PF00560">
    <property type="entry name" value="LRR_1"/>
    <property type="match status" value="4"/>
</dbReference>
<dbReference type="Pfam" id="PF23598">
    <property type="entry name" value="LRR_14"/>
    <property type="match status" value="1"/>
</dbReference>
<dbReference type="SMART" id="SM00369">
    <property type="entry name" value="LRR_TYP"/>
    <property type="match status" value="7"/>
</dbReference>
<organism evidence="23 24">
    <name type="scientific">Eragrostis curvula</name>
    <name type="common">weeping love grass</name>
    <dbReference type="NCBI Taxonomy" id="38414"/>
    <lineage>
        <taxon>Eukaryota</taxon>
        <taxon>Viridiplantae</taxon>
        <taxon>Streptophyta</taxon>
        <taxon>Embryophyta</taxon>
        <taxon>Tracheophyta</taxon>
        <taxon>Spermatophyta</taxon>
        <taxon>Magnoliopsida</taxon>
        <taxon>Liliopsida</taxon>
        <taxon>Poales</taxon>
        <taxon>Poaceae</taxon>
        <taxon>PACMAD clade</taxon>
        <taxon>Chloridoideae</taxon>
        <taxon>Eragrostideae</taxon>
        <taxon>Eragrostidinae</taxon>
        <taxon>Eragrostis</taxon>
    </lineage>
</organism>
<comment type="caution">
    <text evidence="23">The sequence shown here is derived from an EMBL/GenBank/DDBJ whole genome shotgun (WGS) entry which is preliminary data.</text>
</comment>
<evidence type="ECO:0000256" key="17">
    <source>
        <dbReference type="ARBA" id="ARBA00023180"/>
    </source>
</evidence>
<evidence type="ECO:0000256" key="3">
    <source>
        <dbReference type="ARBA" id="ARBA00022475"/>
    </source>
</evidence>
<keyword evidence="3" id="KW-1003">Cell membrane</keyword>
<feature type="domain" description="Protein kinase" evidence="22">
    <location>
        <begin position="616"/>
        <end position="931"/>
    </location>
</feature>
<feature type="transmembrane region" description="Helical" evidence="21">
    <location>
        <begin position="36"/>
        <end position="58"/>
    </location>
</feature>
<evidence type="ECO:0000256" key="5">
    <source>
        <dbReference type="ARBA" id="ARBA00022553"/>
    </source>
</evidence>
<feature type="non-terminal residue" evidence="23">
    <location>
        <position position="931"/>
    </location>
</feature>
<evidence type="ECO:0000256" key="18">
    <source>
        <dbReference type="ARBA" id="ARBA00047899"/>
    </source>
</evidence>
<keyword evidence="11 20" id="KW-0547">Nucleotide-binding</keyword>
<evidence type="ECO:0000256" key="7">
    <source>
        <dbReference type="ARBA" id="ARBA00022679"/>
    </source>
</evidence>
<evidence type="ECO:0000256" key="4">
    <source>
        <dbReference type="ARBA" id="ARBA00022527"/>
    </source>
</evidence>
<dbReference type="InterPro" id="IPR000719">
    <property type="entry name" value="Prot_kinase_dom"/>
</dbReference>
<evidence type="ECO:0000256" key="19">
    <source>
        <dbReference type="ARBA" id="ARBA00048679"/>
    </source>
</evidence>
<dbReference type="FunFam" id="1.10.510.10:FF:000358">
    <property type="entry name" value="Putative leucine-rich repeat receptor-like serine/threonine-protein kinase"/>
    <property type="match status" value="1"/>
</dbReference>
<keyword evidence="10" id="KW-0677">Repeat</keyword>
<keyword evidence="8 21" id="KW-0812">Transmembrane</keyword>
<keyword evidence="16" id="KW-0675">Receptor</keyword>
<evidence type="ECO:0000256" key="20">
    <source>
        <dbReference type="PROSITE-ProRule" id="PRU10141"/>
    </source>
</evidence>
<sequence>MQLDNYIDDMRRDDSLQGMNNLVDLSIKMVEINRHIVYDLVYLLLKLVLILPVATASVERSFSAMNFIKNRLRNRTRDTLLDDCLVTFIKRHIFLNVLEDDIIDTFMSIRRRRPDIAATGYTLREYGRVVTATLLERHRWLLQLGGRGVQPWPSDGAEPALVRPVPGHRQPHVPADAEPNLQLVTREKVSASIGRLARLKTLDLSYNTFSGTLPANLSFCSSLLFLTLGSNQFSGTVPPSLSNLSALSILGLGGNSFSGYVPPGLGKLQGLSELYLFSNKLEANDQQGWKFITFLTNCTQLQRLVLGNNSFSGDLPNSIGNLSTTLRYLHLADTGISGPIPSNIGNLIGLRTLNIANTSISGSIPESIGRLQNLAVIGIYNCKLSGLIPTSLGNLSQLNVLLAYNGSLEGPIPSSLGNLMSLYVLDLSKNRLSGSIPREVLKLTRLSNYLSLAYKSLSGSLPTEVGSLVHLGQLILSGNQLSGNIPANIGNCISIPQSLKNLKGLTLLNLTMNKLSGSIPGVLASIGSLQQLYLAHNNLSGMIPTVLQNLTLLSELDLSFNHLQGAVPKEGTFSNTTHLGINGNEELCGGLSQLHLAPCPMPAVERNKNKLSKSLTIITNLLGQGKYGAVYKCALHNHGITAVKVFKKQQYGSARSFVAECEALRRVRHRCLMKIITCCSSIDSQGQEFKALVFDFMPNGGLHDWLHLVSETHTQTNTLSLSQRLDIAVDIMDAIDYLHNHCQPPIIHCDVKPSNILLGEDMSARVGDFGISRILPETAIGTPQNSNSTIGIKGSVGYIVHVQTWHVDQFFSTTREYGEGSSISTLGDVYSLGILLLEMFTGRSPTDDIFQGSLDLHKFSQDALAERIWEIADITMWLHTNVNDSTARSGIENCLVSVITLGISCSKKQPRERTRMQDAVIEMHGIRDAYL</sequence>
<keyword evidence="12" id="KW-0418">Kinase</keyword>
<comment type="catalytic activity">
    <reaction evidence="19">
        <text>L-seryl-[protein] + ATP = O-phospho-L-seryl-[protein] + ADP + H(+)</text>
        <dbReference type="Rhea" id="RHEA:17989"/>
        <dbReference type="Rhea" id="RHEA-COMP:9863"/>
        <dbReference type="Rhea" id="RHEA-COMP:11604"/>
        <dbReference type="ChEBI" id="CHEBI:15378"/>
        <dbReference type="ChEBI" id="CHEBI:29999"/>
        <dbReference type="ChEBI" id="CHEBI:30616"/>
        <dbReference type="ChEBI" id="CHEBI:83421"/>
        <dbReference type="ChEBI" id="CHEBI:456216"/>
        <dbReference type="EC" id="2.7.11.1"/>
    </reaction>
</comment>
<dbReference type="InterPro" id="IPR032675">
    <property type="entry name" value="LRR_dom_sf"/>
</dbReference>
<reference evidence="23 24" key="1">
    <citation type="journal article" date="2019" name="Sci. Rep.">
        <title>A high-quality genome of Eragrostis curvula grass provides insights into Poaceae evolution and supports new strategies to enhance forage quality.</title>
        <authorList>
            <person name="Carballo J."/>
            <person name="Santos B.A.C.M."/>
            <person name="Zappacosta D."/>
            <person name="Garbus I."/>
            <person name="Selva J.P."/>
            <person name="Gallo C.A."/>
            <person name="Diaz A."/>
            <person name="Albertini E."/>
            <person name="Caccamo M."/>
            <person name="Echenique V."/>
        </authorList>
    </citation>
    <scope>NUCLEOTIDE SEQUENCE [LARGE SCALE GENOMIC DNA]</scope>
    <source>
        <strain evidence="24">cv. Victoria</strain>
        <tissue evidence="23">Leaf</tissue>
    </source>
</reference>
<dbReference type="PROSITE" id="PS50011">
    <property type="entry name" value="PROTEIN_KINASE_DOM"/>
    <property type="match status" value="1"/>
</dbReference>
<dbReference type="GO" id="GO:0046983">
    <property type="term" value="F:protein dimerization activity"/>
    <property type="evidence" value="ECO:0007669"/>
    <property type="project" value="InterPro"/>
</dbReference>
<dbReference type="PROSITE" id="PS00108">
    <property type="entry name" value="PROTEIN_KINASE_ST"/>
    <property type="match status" value="1"/>
</dbReference>
<dbReference type="Gramene" id="TVU49108">
    <property type="protein sequence ID" value="TVU49108"/>
    <property type="gene ID" value="EJB05_00400"/>
</dbReference>
<dbReference type="OrthoDB" id="656102at2759"/>
<dbReference type="GO" id="GO:0005886">
    <property type="term" value="C:plasma membrane"/>
    <property type="evidence" value="ECO:0007669"/>
    <property type="project" value="UniProtKB-SubCell"/>
</dbReference>
<evidence type="ECO:0000256" key="9">
    <source>
        <dbReference type="ARBA" id="ARBA00022729"/>
    </source>
</evidence>
<dbReference type="Proteomes" id="UP000324897">
    <property type="component" value="Chromosome 6"/>
</dbReference>
<dbReference type="InterPro" id="IPR055414">
    <property type="entry name" value="LRR_R13L4/SHOC2-like"/>
</dbReference>
<dbReference type="PROSITE" id="PS00107">
    <property type="entry name" value="PROTEIN_KINASE_ATP"/>
    <property type="match status" value="1"/>
</dbReference>
<evidence type="ECO:0000313" key="24">
    <source>
        <dbReference type="Proteomes" id="UP000324897"/>
    </source>
</evidence>
<evidence type="ECO:0000256" key="6">
    <source>
        <dbReference type="ARBA" id="ARBA00022614"/>
    </source>
</evidence>
<proteinExistence type="predicted"/>
<dbReference type="GO" id="GO:0004674">
    <property type="term" value="F:protein serine/threonine kinase activity"/>
    <property type="evidence" value="ECO:0007669"/>
    <property type="project" value="UniProtKB-KW"/>
</dbReference>
<dbReference type="SUPFAM" id="SSF52047">
    <property type="entry name" value="RNI-like"/>
    <property type="match status" value="1"/>
</dbReference>
<dbReference type="Pfam" id="PF05699">
    <property type="entry name" value="Dimer_Tnp_hAT"/>
    <property type="match status" value="1"/>
</dbReference>
<protein>
    <recommendedName>
        <fullName evidence="2">non-specific serine/threonine protein kinase</fullName>
        <ecNumber evidence="2">2.7.11.1</ecNumber>
    </recommendedName>
</protein>